<keyword evidence="3" id="KW-1185">Reference proteome</keyword>
<dbReference type="Pfam" id="PF07690">
    <property type="entry name" value="MFS_1"/>
    <property type="match status" value="1"/>
</dbReference>
<dbReference type="SUPFAM" id="SSF103473">
    <property type="entry name" value="MFS general substrate transporter"/>
    <property type="match status" value="1"/>
</dbReference>
<feature type="transmembrane region" description="Helical" evidence="1">
    <location>
        <begin position="245"/>
        <end position="270"/>
    </location>
</feature>
<evidence type="ECO:0000256" key="1">
    <source>
        <dbReference type="SAM" id="Phobius"/>
    </source>
</evidence>
<name>A0A2A2J7Q5_9BILA</name>
<feature type="transmembrane region" description="Helical" evidence="1">
    <location>
        <begin position="39"/>
        <end position="59"/>
    </location>
</feature>
<dbReference type="Proteomes" id="UP000218231">
    <property type="component" value="Unassembled WGS sequence"/>
</dbReference>
<dbReference type="InterPro" id="IPR050327">
    <property type="entry name" value="Proton-linked_MCT"/>
</dbReference>
<dbReference type="Gene3D" id="1.20.1250.20">
    <property type="entry name" value="MFS general substrate transporter like domains"/>
    <property type="match status" value="1"/>
</dbReference>
<reference evidence="2 3" key="1">
    <citation type="journal article" date="2017" name="Curr. Biol.">
        <title>Genome architecture and evolution of a unichromosomal asexual nematode.</title>
        <authorList>
            <person name="Fradin H."/>
            <person name="Zegar C."/>
            <person name="Gutwein M."/>
            <person name="Lucas J."/>
            <person name="Kovtun M."/>
            <person name="Corcoran D."/>
            <person name="Baugh L.R."/>
            <person name="Kiontke K."/>
            <person name="Gunsalus K."/>
            <person name="Fitch D.H."/>
            <person name="Piano F."/>
        </authorList>
    </citation>
    <scope>NUCLEOTIDE SEQUENCE [LARGE SCALE GENOMIC DNA]</scope>
    <source>
        <strain evidence="2">PF1309</strain>
    </source>
</reference>
<proteinExistence type="predicted"/>
<keyword evidence="1" id="KW-1133">Transmembrane helix</keyword>
<feature type="transmembrane region" description="Helical" evidence="1">
    <location>
        <begin position="307"/>
        <end position="332"/>
    </location>
</feature>
<feature type="transmembrane region" description="Helical" evidence="1">
    <location>
        <begin position="132"/>
        <end position="150"/>
    </location>
</feature>
<dbReference type="InterPro" id="IPR011701">
    <property type="entry name" value="MFS"/>
</dbReference>
<evidence type="ECO:0008006" key="4">
    <source>
        <dbReference type="Google" id="ProtNLM"/>
    </source>
</evidence>
<dbReference type="InterPro" id="IPR036259">
    <property type="entry name" value="MFS_trans_sf"/>
</dbReference>
<feature type="transmembrane region" description="Helical" evidence="1">
    <location>
        <begin position="200"/>
        <end position="220"/>
    </location>
</feature>
<dbReference type="PANTHER" id="PTHR11360:SF260">
    <property type="entry name" value="MFS DOMAIN-CONTAINING PROTEIN"/>
    <property type="match status" value="1"/>
</dbReference>
<feature type="transmembrane region" description="Helical" evidence="1">
    <location>
        <begin position="338"/>
        <end position="360"/>
    </location>
</feature>
<sequence>MSANEKDVKADRQVRLAARRQHAVRFLHQESAEIKTPSALWYSWVAIFGFYILTIETGVRTIMNIFVEPVIAEFNCTKTVADTAVIVIPMASSMISGPLCAMFYHFAGARISIMIGSTMCSIGFAAGSFVHSLWLLCVCMLFFGLGTGLMRNAIISVQCEYFKTAQHRNTVHAFMTIGPGLGIWLMPRLLVYIIKEYSWQIAWQALSTLYIVSFIMGIFISRRPSDENSSIWSMTGIKIWNKLEFCLHAICTFCAAACSIIYISNILILMRNENIPEPEKVYSYQGIASIAGKGLLTLLMSFNKIDIAWLIIACYVIAQTALFSGAFCYSLWQFRLQNFFSGFGIGLFQAALVPFLVALVGATQLPAALGFTNLVSGLAAFSAINIAGRVAKEYDDERRPFVISMFLGSIAIVLAIINSLLHKFRKSHVRRPSMKQYSRVNGVKNLSEITSFEGQ</sequence>
<comment type="caution">
    <text evidence="2">The sequence shown here is derived from an EMBL/GenBank/DDBJ whole genome shotgun (WGS) entry which is preliminary data.</text>
</comment>
<gene>
    <name evidence="2" type="ORF">WR25_23308</name>
</gene>
<dbReference type="OrthoDB" id="6509908at2759"/>
<evidence type="ECO:0000313" key="3">
    <source>
        <dbReference type="Proteomes" id="UP000218231"/>
    </source>
</evidence>
<feature type="transmembrane region" description="Helical" evidence="1">
    <location>
        <begin position="367"/>
        <end position="388"/>
    </location>
</feature>
<feature type="transmembrane region" description="Helical" evidence="1">
    <location>
        <begin position="171"/>
        <end position="194"/>
    </location>
</feature>
<feature type="transmembrane region" description="Helical" evidence="1">
    <location>
        <begin position="400"/>
        <end position="421"/>
    </location>
</feature>
<keyword evidence="1" id="KW-0812">Transmembrane</keyword>
<feature type="transmembrane region" description="Helical" evidence="1">
    <location>
        <begin position="282"/>
        <end position="300"/>
    </location>
</feature>
<accession>A0A2A2J7Q5</accession>
<evidence type="ECO:0000313" key="2">
    <source>
        <dbReference type="EMBL" id="PAV57683.1"/>
    </source>
</evidence>
<dbReference type="EMBL" id="LIAE01010630">
    <property type="protein sequence ID" value="PAV57683.1"/>
    <property type="molecule type" value="Genomic_DNA"/>
</dbReference>
<protein>
    <recommendedName>
        <fullName evidence="4">Major facilitator superfamily (MFS) profile domain-containing protein</fullName>
    </recommendedName>
</protein>
<dbReference type="PANTHER" id="PTHR11360">
    <property type="entry name" value="MONOCARBOXYLATE TRANSPORTER"/>
    <property type="match status" value="1"/>
</dbReference>
<organism evidence="2 3">
    <name type="scientific">Diploscapter pachys</name>
    <dbReference type="NCBI Taxonomy" id="2018661"/>
    <lineage>
        <taxon>Eukaryota</taxon>
        <taxon>Metazoa</taxon>
        <taxon>Ecdysozoa</taxon>
        <taxon>Nematoda</taxon>
        <taxon>Chromadorea</taxon>
        <taxon>Rhabditida</taxon>
        <taxon>Rhabditina</taxon>
        <taxon>Rhabditomorpha</taxon>
        <taxon>Rhabditoidea</taxon>
        <taxon>Rhabditidae</taxon>
        <taxon>Diploscapter</taxon>
    </lineage>
</organism>
<keyword evidence="1" id="KW-0472">Membrane</keyword>
<dbReference type="AlphaFoldDB" id="A0A2A2J7Q5"/>
<dbReference type="GO" id="GO:0008028">
    <property type="term" value="F:monocarboxylic acid transmembrane transporter activity"/>
    <property type="evidence" value="ECO:0007669"/>
    <property type="project" value="TreeGrafter"/>
</dbReference>
<dbReference type="STRING" id="2018661.A0A2A2J7Q5"/>